<sequence>MSSKLIYGAIIGFIAIWIIPVVQANEEFQSSYTCIECHPDRYEEWTRSTHALAVSDPVFEASYMRALKSDPQYREYCLSCHSPITRASKDFNLTKSISIEGVGCTFCHSVTGVEKNNYIFNQSNPMQGPYSDSKTEAHTSAYSDLLTKSEFCAGCHEFSINDVPVYETYTEWKESPYAAEGKQCQDCHMEAKRGEAAKNGTIREKVYQHFWYGGHSGLFLEKAFDLKEDSILETGDMVKVTLNITNRNVGHKIPSGFPARKVVLHFTASDENEQEIYREDRVYAKTLVDQYGNEVADFWKAASISKDNRIKPRESRIEVFEFKVPDSSGKVKTKATLEYQLEAEIITKSLESMNLEIAQTSKTTSLNRTIGVEATTSKKTPGIGWIGAIAVMMAVSMIYRKKN</sequence>
<reference evidence="4 5" key="1">
    <citation type="submission" date="2015-09" db="EMBL/GenBank/DDBJ databases">
        <title>A metagenomics-based metabolic model of nitrate-dependent anaerobic oxidation of methane by Methanoperedens-like archaea.</title>
        <authorList>
            <person name="Arshad A."/>
            <person name="Speth D.R."/>
            <person name="De Graaf R.M."/>
            <person name="Op Den Camp H.J."/>
            <person name="Jetten M.S."/>
            <person name="Welte C.U."/>
        </authorList>
    </citation>
    <scope>NUCLEOTIDE SEQUENCE [LARGE SCALE GENOMIC DNA]</scope>
</reference>
<dbReference type="Gene3D" id="1.10.1130.10">
    <property type="entry name" value="Flavocytochrome C3, Chain A"/>
    <property type="match status" value="1"/>
</dbReference>
<dbReference type="SUPFAM" id="SSF48695">
    <property type="entry name" value="Multiheme cytochromes"/>
    <property type="match status" value="1"/>
</dbReference>
<accession>A0A0P7ZF78</accession>
<feature type="transmembrane region" description="Helical" evidence="2">
    <location>
        <begin position="382"/>
        <end position="399"/>
    </location>
</feature>
<evidence type="ECO:0000313" key="5">
    <source>
        <dbReference type="Proteomes" id="UP000050360"/>
    </source>
</evidence>
<evidence type="ECO:0000256" key="1">
    <source>
        <dbReference type="ARBA" id="ARBA00022729"/>
    </source>
</evidence>
<dbReference type="InterPro" id="IPR051829">
    <property type="entry name" value="Multiheme_Cytochr_ET"/>
</dbReference>
<evidence type="ECO:0000259" key="3">
    <source>
        <dbReference type="Pfam" id="PF13435"/>
    </source>
</evidence>
<dbReference type="PANTHER" id="PTHR35038:SF10">
    <property type="entry name" value="HIGH-MOLECULAR-WEIGHT CYTOCHROME C"/>
    <property type="match status" value="1"/>
</dbReference>
<dbReference type="EMBL" id="LKCM01000151">
    <property type="protein sequence ID" value="KPQ43404.1"/>
    <property type="molecule type" value="Genomic_DNA"/>
</dbReference>
<proteinExistence type="predicted"/>
<organism evidence="4 5">
    <name type="scientific">Candidatus Methanoperedens nitratireducens</name>
    <dbReference type="NCBI Taxonomy" id="1392998"/>
    <lineage>
        <taxon>Archaea</taxon>
        <taxon>Methanobacteriati</taxon>
        <taxon>Methanobacteriota</taxon>
        <taxon>Stenosarchaea group</taxon>
        <taxon>Methanomicrobia</taxon>
        <taxon>Methanosarcinales</taxon>
        <taxon>ANME-2 cluster</taxon>
        <taxon>Candidatus Methanoperedentaceae</taxon>
        <taxon>Candidatus Methanoperedens</taxon>
    </lineage>
</organism>
<keyword evidence="2" id="KW-1133">Transmembrane helix</keyword>
<feature type="domain" description="Cytochrome c-552/4" evidence="3">
    <location>
        <begin position="33"/>
        <end position="109"/>
    </location>
</feature>
<keyword evidence="2" id="KW-0472">Membrane</keyword>
<dbReference type="Pfam" id="PF13435">
    <property type="entry name" value="Cytochrome_C554"/>
    <property type="match status" value="1"/>
</dbReference>
<dbReference type="PANTHER" id="PTHR35038">
    <property type="entry name" value="DISSIMILATORY SULFITE REDUCTASE SIRA"/>
    <property type="match status" value="1"/>
</dbReference>
<comment type="caution">
    <text evidence="4">The sequence shown here is derived from an EMBL/GenBank/DDBJ whole genome shotgun (WGS) entry which is preliminary data.</text>
</comment>
<name>A0A0P7ZF78_9EURY</name>
<protein>
    <recommendedName>
        <fullName evidence="3">Cytochrome c-552/4 domain-containing protein</fullName>
    </recommendedName>
</protein>
<evidence type="ECO:0000256" key="2">
    <source>
        <dbReference type="SAM" id="Phobius"/>
    </source>
</evidence>
<dbReference type="Proteomes" id="UP000050360">
    <property type="component" value="Unassembled WGS sequence"/>
</dbReference>
<dbReference type="InterPro" id="IPR036280">
    <property type="entry name" value="Multihaem_cyt_sf"/>
</dbReference>
<keyword evidence="1" id="KW-0732">Signal</keyword>
<dbReference type="InterPro" id="IPR023155">
    <property type="entry name" value="Cyt_c-552/4"/>
</dbReference>
<evidence type="ECO:0000313" key="4">
    <source>
        <dbReference type="EMBL" id="KPQ43404.1"/>
    </source>
</evidence>
<dbReference type="AlphaFoldDB" id="A0A0P7ZF78"/>
<keyword evidence="2" id="KW-0812">Transmembrane</keyword>
<gene>
    <name evidence="4" type="ORF">MPEBLZ_02042</name>
</gene>